<dbReference type="PANTHER" id="PTHR33639:SF2">
    <property type="entry name" value="DUF393 DOMAIN-CONTAINING PROTEIN"/>
    <property type="match status" value="1"/>
</dbReference>
<dbReference type="OrthoDB" id="9785438at2"/>
<reference evidence="2" key="1">
    <citation type="submission" date="2017-03" db="EMBL/GenBank/DDBJ databases">
        <authorList>
            <person name="Rodrigo-Torres L."/>
            <person name="Arahal R.D."/>
            <person name="Lucena T."/>
        </authorList>
    </citation>
    <scope>NUCLEOTIDE SEQUENCE [LARGE SCALE GENOMIC DNA]</scope>
    <source>
        <strain evidence="2">CECT 8411</strain>
    </source>
</reference>
<evidence type="ECO:0008006" key="3">
    <source>
        <dbReference type="Google" id="ProtNLM"/>
    </source>
</evidence>
<dbReference type="InterPro" id="IPR052927">
    <property type="entry name" value="DCC_oxidoreductase"/>
</dbReference>
<keyword evidence="2" id="KW-1185">Reference proteome</keyword>
<proteinExistence type="predicted"/>
<dbReference type="Proteomes" id="UP000193778">
    <property type="component" value="Unassembled WGS sequence"/>
</dbReference>
<dbReference type="AlphaFoldDB" id="A0A1X6YU51"/>
<dbReference type="EMBL" id="FWFP01000003">
    <property type="protein sequence ID" value="SLN31291.1"/>
    <property type="molecule type" value="Genomic_DNA"/>
</dbReference>
<dbReference type="PANTHER" id="PTHR33639">
    <property type="entry name" value="THIOL-DISULFIDE OXIDOREDUCTASE DCC"/>
    <property type="match status" value="1"/>
</dbReference>
<sequence>MPDSGDLIVFDGECVLCSGFFRFMVAQDTAQRFRFATAQSPLGQRLYAELGLPTDNFEKNLVVVDGVTHQRLDAFAAAMRALPGVWPVLSLCRFLPGPVKDPLYYAIARNRYKIFGRTEACLIPETSLRSRFLPEGF</sequence>
<dbReference type="GO" id="GO:0015035">
    <property type="term" value="F:protein-disulfide reductase activity"/>
    <property type="evidence" value="ECO:0007669"/>
    <property type="project" value="InterPro"/>
</dbReference>
<protein>
    <recommendedName>
        <fullName evidence="3">Thiol-disulfide oxidoreductase DCC</fullName>
    </recommendedName>
</protein>
<gene>
    <name evidence="1" type="ORF">RUM8411_01298</name>
</gene>
<evidence type="ECO:0000313" key="2">
    <source>
        <dbReference type="Proteomes" id="UP000193778"/>
    </source>
</evidence>
<evidence type="ECO:0000313" key="1">
    <source>
        <dbReference type="EMBL" id="SLN31291.1"/>
    </source>
</evidence>
<dbReference type="InterPro" id="IPR007263">
    <property type="entry name" value="DCC1-like"/>
</dbReference>
<accession>A0A1X6YU51</accession>
<name>A0A1X6YU51_9RHOB</name>
<organism evidence="1 2">
    <name type="scientific">Ruegeria meonggei</name>
    <dbReference type="NCBI Taxonomy" id="1446476"/>
    <lineage>
        <taxon>Bacteria</taxon>
        <taxon>Pseudomonadati</taxon>
        <taxon>Pseudomonadota</taxon>
        <taxon>Alphaproteobacteria</taxon>
        <taxon>Rhodobacterales</taxon>
        <taxon>Roseobacteraceae</taxon>
        <taxon>Ruegeria</taxon>
    </lineage>
</organism>
<dbReference type="Pfam" id="PF04134">
    <property type="entry name" value="DCC1-like"/>
    <property type="match status" value="1"/>
</dbReference>